<dbReference type="EMBL" id="BX284604">
    <property type="protein sequence ID" value="CAA92482.2"/>
    <property type="molecule type" value="Genomic_DNA"/>
</dbReference>
<gene>
    <name evidence="7" type="ORF">CELE_T05A1.5</name>
    <name evidence="7 9" type="ORF">T05A1.5</name>
</gene>
<dbReference type="PANTHER" id="PTHR24064">
    <property type="entry name" value="SOLUTE CARRIER FAMILY 22 MEMBER"/>
    <property type="match status" value="1"/>
</dbReference>
<dbReference type="InParanoid" id="Q22189"/>
<feature type="transmembrane region" description="Helical" evidence="5">
    <location>
        <begin position="192"/>
        <end position="212"/>
    </location>
</feature>
<sequence length="359" mass="40225">MVSISLPTSLVTDTLLEDEEYDFLKKGSSGKLSDEELLARTIEKALKTKKLAQSPNMTSSIKVETSIKVEDLLDQIGIWHPYPLFITFSMAFLWLLSVMPTMSPSYMAPSSPCTLDNCSFVTVQNEFNITKTLIDPGEMTSSIFFLGNGILGQIYAVAADRIGRRPVLIASLFISGLSGIGAAYAPTFEIMLIGRFFQGSCFTALTMINWVMCCESISFSGHGYASVLFGLCWVIGYCSVSPLAMYFSTWRYVQLATSVPCVLFGILMMFTLPESFSFLVAKRKRDDLVKWIEMASRVGNEEIDYDADQIVDMSSREEDNESLLQTLKLVLQSKLMVTNTAVETFLWKFFDKIFTILKY</sequence>
<evidence type="ECO:0000256" key="3">
    <source>
        <dbReference type="ARBA" id="ARBA00022989"/>
    </source>
</evidence>
<dbReference type="AGR" id="WB:WBGene00011456"/>
<dbReference type="InterPro" id="IPR036259">
    <property type="entry name" value="MFS_trans_sf"/>
</dbReference>
<dbReference type="InterPro" id="IPR020846">
    <property type="entry name" value="MFS_dom"/>
</dbReference>
<dbReference type="PROSITE" id="PS50850">
    <property type="entry name" value="MFS"/>
    <property type="match status" value="1"/>
</dbReference>
<protein>
    <submittedName>
        <fullName evidence="7">Major facilitator superfamily (MFS) profile domain-containing protein</fullName>
    </submittedName>
</protein>
<comment type="subcellular location">
    <subcellularLocation>
        <location evidence="1">Membrane</location>
        <topology evidence="1">Multi-pass membrane protein</topology>
    </subcellularLocation>
</comment>
<feature type="domain" description="Major facilitator superfamily (MFS) profile" evidence="6">
    <location>
        <begin position="89"/>
        <end position="359"/>
    </location>
</feature>
<dbReference type="GO" id="GO:0022857">
    <property type="term" value="F:transmembrane transporter activity"/>
    <property type="evidence" value="ECO:0007669"/>
    <property type="project" value="InterPro"/>
</dbReference>
<evidence type="ECO:0000313" key="8">
    <source>
        <dbReference type="Proteomes" id="UP000001940"/>
    </source>
</evidence>
<accession>Q22189</accession>
<feature type="transmembrane region" description="Helical" evidence="5">
    <location>
        <begin position="224"/>
        <end position="247"/>
    </location>
</feature>
<dbReference type="WormBase" id="T05A1.5a">
    <property type="protein sequence ID" value="CE39275"/>
    <property type="gene ID" value="WBGene00011456"/>
</dbReference>
<proteinExistence type="predicted"/>
<evidence type="ECO:0000256" key="1">
    <source>
        <dbReference type="ARBA" id="ARBA00004141"/>
    </source>
</evidence>
<evidence type="ECO:0000256" key="5">
    <source>
        <dbReference type="SAM" id="Phobius"/>
    </source>
</evidence>
<feature type="transmembrane region" description="Helical" evidence="5">
    <location>
        <begin position="167"/>
        <end position="186"/>
    </location>
</feature>
<dbReference type="GO" id="GO:0016020">
    <property type="term" value="C:membrane"/>
    <property type="evidence" value="ECO:0007669"/>
    <property type="project" value="UniProtKB-SubCell"/>
</dbReference>
<dbReference type="Gene3D" id="1.20.1250.20">
    <property type="entry name" value="MFS general substrate transporter like domains"/>
    <property type="match status" value="1"/>
</dbReference>
<dbReference type="Bgee" id="WBGene00011456">
    <property type="expression patterns" value="Expressed in larva and 1 other cell type or tissue"/>
</dbReference>
<keyword evidence="4 5" id="KW-0472">Membrane</keyword>
<dbReference type="Pfam" id="PF07690">
    <property type="entry name" value="MFS_1"/>
    <property type="match status" value="1"/>
</dbReference>
<keyword evidence="2 5" id="KW-0812">Transmembrane</keyword>
<evidence type="ECO:0000256" key="4">
    <source>
        <dbReference type="ARBA" id="ARBA00023136"/>
    </source>
</evidence>
<feature type="transmembrane region" description="Helical" evidence="5">
    <location>
        <begin position="139"/>
        <end position="158"/>
    </location>
</feature>
<reference evidence="7 8" key="1">
    <citation type="journal article" date="1998" name="Science">
        <title>Genome sequence of the nematode C. elegans: a platform for investigating biology.</title>
        <authorList>
            <consortium name="The C. elegans sequencing consortium"/>
            <person name="Sulson J.E."/>
            <person name="Waterston R."/>
        </authorList>
    </citation>
    <scope>NUCLEOTIDE SEQUENCE [LARGE SCALE GENOMIC DNA]</scope>
    <source>
        <strain evidence="7 8">Bristol N2</strain>
    </source>
</reference>
<dbReference type="OrthoDB" id="5141738at2759"/>
<keyword evidence="3 5" id="KW-1133">Transmembrane helix</keyword>
<evidence type="ECO:0000256" key="2">
    <source>
        <dbReference type="ARBA" id="ARBA00022692"/>
    </source>
</evidence>
<dbReference type="SUPFAM" id="SSF103473">
    <property type="entry name" value="MFS general substrate transporter"/>
    <property type="match status" value="1"/>
</dbReference>
<feature type="transmembrane region" description="Helical" evidence="5">
    <location>
        <begin position="82"/>
        <end position="102"/>
    </location>
</feature>
<dbReference type="PIR" id="T24488">
    <property type="entry name" value="T24488"/>
</dbReference>
<name>Q22189_CAEEL</name>
<organism evidence="7 8">
    <name type="scientific">Caenorhabditis elegans</name>
    <dbReference type="NCBI Taxonomy" id="6239"/>
    <lineage>
        <taxon>Eukaryota</taxon>
        <taxon>Metazoa</taxon>
        <taxon>Ecdysozoa</taxon>
        <taxon>Nematoda</taxon>
        <taxon>Chromadorea</taxon>
        <taxon>Rhabditida</taxon>
        <taxon>Rhabditina</taxon>
        <taxon>Rhabditomorpha</taxon>
        <taxon>Rhabditoidea</taxon>
        <taxon>Rhabditidae</taxon>
        <taxon>Peloderinae</taxon>
        <taxon>Caenorhabditis</taxon>
    </lineage>
</organism>
<dbReference type="Proteomes" id="UP000001940">
    <property type="component" value="Chromosome IV"/>
</dbReference>
<dbReference type="PhylomeDB" id="Q22189"/>
<dbReference type="UCSC" id="T05A1.5b">
    <property type="organism name" value="c. elegans"/>
</dbReference>
<dbReference type="InterPro" id="IPR011701">
    <property type="entry name" value="MFS"/>
</dbReference>
<dbReference type="AlphaFoldDB" id="Q22189"/>
<evidence type="ECO:0000313" key="9">
    <source>
        <dbReference type="WormBase" id="T05A1.5a"/>
    </source>
</evidence>
<dbReference type="eggNOG" id="KOG0255">
    <property type="taxonomic scope" value="Eukaryota"/>
</dbReference>
<dbReference type="OMA" id="WIEMASR"/>
<evidence type="ECO:0000313" key="7">
    <source>
        <dbReference type="EMBL" id="CAA92482.2"/>
    </source>
</evidence>
<dbReference type="PaxDb" id="6239-T05A1.5a"/>
<dbReference type="SMR" id="Q22189"/>
<feature type="transmembrane region" description="Helical" evidence="5">
    <location>
        <begin position="253"/>
        <end position="281"/>
    </location>
</feature>
<dbReference type="ExpressionAtlas" id="Q22189">
    <property type="expression patterns" value="baseline and differential"/>
</dbReference>
<keyword evidence="8" id="KW-1185">Reference proteome</keyword>
<evidence type="ECO:0000259" key="6">
    <source>
        <dbReference type="PROSITE" id="PS50850"/>
    </source>
</evidence>